<reference evidence="3 4" key="1">
    <citation type="submission" date="2014-04" db="EMBL/GenBank/DDBJ databases">
        <title>Genome assembly of Hyalangium minutum DSM 14724.</title>
        <authorList>
            <person name="Sharma G."/>
            <person name="Subramanian S."/>
        </authorList>
    </citation>
    <scope>NUCLEOTIDE SEQUENCE [LARGE SCALE GENOMIC DNA]</scope>
    <source>
        <strain evidence="3 4">DSM 14724</strain>
    </source>
</reference>
<comment type="caution">
    <text evidence="3">The sequence shown here is derived from an EMBL/GenBank/DDBJ whole genome shotgun (WGS) entry which is preliminary data.</text>
</comment>
<name>A0A085W4A7_9BACT</name>
<feature type="region of interest" description="Disordered" evidence="1">
    <location>
        <begin position="25"/>
        <end position="99"/>
    </location>
</feature>
<feature type="region of interest" description="Disordered" evidence="1">
    <location>
        <begin position="113"/>
        <end position="182"/>
    </location>
</feature>
<accession>A0A085W4A7</accession>
<evidence type="ECO:0000313" key="3">
    <source>
        <dbReference type="EMBL" id="KFE62520.1"/>
    </source>
</evidence>
<keyword evidence="2" id="KW-0732">Signal</keyword>
<evidence type="ECO:0000313" key="4">
    <source>
        <dbReference type="Proteomes" id="UP000028725"/>
    </source>
</evidence>
<gene>
    <name evidence="3" type="ORF">DB31_3954</name>
</gene>
<evidence type="ECO:0008006" key="5">
    <source>
        <dbReference type="Google" id="ProtNLM"/>
    </source>
</evidence>
<dbReference type="InterPro" id="IPR011250">
    <property type="entry name" value="OMP/PagP_B-barrel"/>
</dbReference>
<feature type="compositionally biased region" description="Low complexity" evidence="1">
    <location>
        <begin position="37"/>
        <end position="54"/>
    </location>
</feature>
<dbReference type="EMBL" id="JMCB01000021">
    <property type="protein sequence ID" value="KFE62520.1"/>
    <property type="molecule type" value="Genomic_DNA"/>
</dbReference>
<sequence>MKAKILVGAVSALLFGGAAFAGDGKDCPPGYDKKDTQASMDSSSVSSDSMATVQTEPVDSSIGGSGQVGMEQDLTSDEASGVKHDFGVGGSGQAGVNTQSTQQGDMILRCQPVQKSGAGTGGSGSFDSSYPSSDVGGSGFQSEPLREPQVTPPAAPVTPVEPSSGAFTPITEDTGREMKKESNANMRGLTLMVGGGVEGYTGALAPEINPGPAYGVTAAIKPSKVFGIELGYSGAVNNLDTRLGDIGGSGPDLVRNGGQAAVTFGLGAAPVQPYVLGGIGLSDYNFRNAGAAAAGFSDDTVGNVPVGAGLRTHIGSFTADLRANYNFLFDQDFVGVDSGLNENGRYSGTLNIGGTF</sequence>
<dbReference type="PATRIC" id="fig|394096.3.peg.7690"/>
<organism evidence="3 4">
    <name type="scientific">Hyalangium minutum</name>
    <dbReference type="NCBI Taxonomy" id="394096"/>
    <lineage>
        <taxon>Bacteria</taxon>
        <taxon>Pseudomonadati</taxon>
        <taxon>Myxococcota</taxon>
        <taxon>Myxococcia</taxon>
        <taxon>Myxococcales</taxon>
        <taxon>Cystobacterineae</taxon>
        <taxon>Archangiaceae</taxon>
        <taxon>Hyalangium</taxon>
    </lineage>
</organism>
<dbReference type="AlphaFoldDB" id="A0A085W4A7"/>
<feature type="compositionally biased region" description="Basic and acidic residues" evidence="1">
    <location>
        <begin position="25"/>
        <end position="36"/>
    </location>
</feature>
<keyword evidence="4" id="KW-1185">Reference proteome</keyword>
<dbReference type="STRING" id="394096.DB31_3954"/>
<feature type="compositionally biased region" description="Basic and acidic residues" evidence="1">
    <location>
        <begin position="173"/>
        <end position="182"/>
    </location>
</feature>
<dbReference type="SUPFAM" id="SSF56925">
    <property type="entry name" value="OMPA-like"/>
    <property type="match status" value="1"/>
</dbReference>
<evidence type="ECO:0000256" key="1">
    <source>
        <dbReference type="SAM" id="MobiDB-lite"/>
    </source>
</evidence>
<evidence type="ECO:0000256" key="2">
    <source>
        <dbReference type="SAM" id="SignalP"/>
    </source>
</evidence>
<dbReference type="Proteomes" id="UP000028725">
    <property type="component" value="Unassembled WGS sequence"/>
</dbReference>
<dbReference type="RefSeq" id="WP_205628634.1">
    <property type="nucleotide sequence ID" value="NZ_JMCB01000021.1"/>
</dbReference>
<dbReference type="Gene3D" id="2.40.160.20">
    <property type="match status" value="1"/>
</dbReference>
<feature type="signal peptide" evidence="2">
    <location>
        <begin position="1"/>
        <end position="21"/>
    </location>
</feature>
<feature type="compositionally biased region" description="Low complexity" evidence="1">
    <location>
        <begin position="125"/>
        <end position="135"/>
    </location>
</feature>
<proteinExistence type="predicted"/>
<feature type="chain" id="PRO_5001799207" description="Outer membrane protein beta-barrel domain-containing protein" evidence="2">
    <location>
        <begin position="22"/>
        <end position="356"/>
    </location>
</feature>
<protein>
    <recommendedName>
        <fullName evidence="5">Outer membrane protein beta-barrel domain-containing protein</fullName>
    </recommendedName>
</protein>